<dbReference type="SUPFAM" id="SSF49373">
    <property type="entry name" value="Invasin/intimin cell-adhesion fragments"/>
    <property type="match status" value="1"/>
</dbReference>
<dbReference type="AlphaFoldDB" id="A0A517QAS9"/>
<dbReference type="EMBL" id="CP037421">
    <property type="protein sequence ID" value="QDT28732.1"/>
    <property type="molecule type" value="Genomic_DNA"/>
</dbReference>
<reference evidence="1 2" key="1">
    <citation type="submission" date="2019-03" db="EMBL/GenBank/DDBJ databases">
        <title>Deep-cultivation of Planctomycetes and their phenomic and genomic characterization uncovers novel biology.</title>
        <authorList>
            <person name="Wiegand S."/>
            <person name="Jogler M."/>
            <person name="Boedeker C."/>
            <person name="Pinto D."/>
            <person name="Vollmers J."/>
            <person name="Rivas-Marin E."/>
            <person name="Kohn T."/>
            <person name="Peeters S.H."/>
            <person name="Heuer A."/>
            <person name="Rast P."/>
            <person name="Oberbeckmann S."/>
            <person name="Bunk B."/>
            <person name="Jeske O."/>
            <person name="Meyerdierks A."/>
            <person name="Storesund J.E."/>
            <person name="Kallscheuer N."/>
            <person name="Luecker S."/>
            <person name="Lage O.M."/>
            <person name="Pohl T."/>
            <person name="Merkel B.J."/>
            <person name="Hornburger P."/>
            <person name="Mueller R.-W."/>
            <person name="Bruemmer F."/>
            <person name="Labrenz M."/>
            <person name="Spormann A.M."/>
            <person name="Op den Camp H."/>
            <person name="Overmann J."/>
            <person name="Amann R."/>
            <person name="Jetten M.S.M."/>
            <person name="Mascher T."/>
            <person name="Medema M.H."/>
            <person name="Devos D.P."/>
            <person name="Kaster A.-K."/>
            <person name="Ovreas L."/>
            <person name="Rohde M."/>
            <person name="Galperin M.Y."/>
            <person name="Jogler C."/>
        </authorList>
    </citation>
    <scope>NUCLEOTIDE SEQUENCE [LARGE SCALE GENOMIC DNA]</scope>
    <source>
        <strain evidence="1 2">Enr10</strain>
    </source>
</reference>
<dbReference type="InterPro" id="IPR008964">
    <property type="entry name" value="Invasin/intimin_cell_adhesion"/>
</dbReference>
<accession>A0A517QAS9</accession>
<accession>A0A518AA21</accession>
<dbReference type="RefSeq" id="WP_145111785.1">
    <property type="nucleotide sequence ID" value="NZ_CP036277.1"/>
</dbReference>
<dbReference type="Proteomes" id="UP000315647">
    <property type="component" value="Chromosome"/>
</dbReference>
<organism evidence="1 2">
    <name type="scientific">Gimesia panareensis</name>
    <dbReference type="NCBI Taxonomy" id="2527978"/>
    <lineage>
        <taxon>Bacteria</taxon>
        <taxon>Pseudomonadati</taxon>
        <taxon>Planctomycetota</taxon>
        <taxon>Planctomycetia</taxon>
        <taxon>Planctomycetales</taxon>
        <taxon>Planctomycetaceae</taxon>
        <taxon>Gimesia</taxon>
    </lineage>
</organism>
<dbReference type="PROSITE" id="PS51257">
    <property type="entry name" value="PROKAR_LIPOPROTEIN"/>
    <property type="match status" value="1"/>
</dbReference>
<evidence type="ECO:0000313" key="1">
    <source>
        <dbReference type="EMBL" id="QDT28732.1"/>
    </source>
</evidence>
<name>A0A517QAS9_9PLAN</name>
<gene>
    <name evidence="1" type="ORF">Enr10x_40770</name>
</gene>
<protein>
    <submittedName>
        <fullName evidence="1">Uncharacterized protein</fullName>
    </submittedName>
</protein>
<sequence>MLRASEKILCYCSLLIMTVVICGCGNPAMVDESQSVEITGVVTLDGKPLNDAEVTFLPADGDPLVGPALVITDSQGSYTMSVNAPREYKVNVDRMMNGGPNPKLKEYQGEATSLTANVSADSKTFNFDLKSAQ</sequence>
<dbReference type="Gene3D" id="2.60.40.1120">
    <property type="entry name" value="Carboxypeptidase-like, regulatory domain"/>
    <property type="match status" value="1"/>
</dbReference>
<keyword evidence="2" id="KW-1185">Reference proteome</keyword>
<evidence type="ECO:0000313" key="2">
    <source>
        <dbReference type="Proteomes" id="UP000315647"/>
    </source>
</evidence>
<proteinExistence type="predicted"/>